<evidence type="ECO:0000313" key="5">
    <source>
        <dbReference type="EMBL" id="BBY42390.1"/>
    </source>
</evidence>
<keyword evidence="1" id="KW-0805">Transcription regulation</keyword>
<evidence type="ECO:0000256" key="3">
    <source>
        <dbReference type="ARBA" id="ARBA00023163"/>
    </source>
</evidence>
<dbReference type="Proteomes" id="UP000466431">
    <property type="component" value="Chromosome"/>
</dbReference>
<dbReference type="PROSITE" id="PS01124">
    <property type="entry name" value="HTH_ARAC_FAMILY_2"/>
    <property type="match status" value="1"/>
</dbReference>
<dbReference type="InterPro" id="IPR009057">
    <property type="entry name" value="Homeodomain-like_sf"/>
</dbReference>
<dbReference type="GO" id="GO:0003700">
    <property type="term" value="F:DNA-binding transcription factor activity"/>
    <property type="evidence" value="ECO:0007669"/>
    <property type="project" value="InterPro"/>
</dbReference>
<evidence type="ECO:0000313" key="6">
    <source>
        <dbReference type="Proteomes" id="UP000466431"/>
    </source>
</evidence>
<dbReference type="KEGG" id="mcee:MCEL_06850"/>
<dbReference type="AlphaFoldDB" id="A0A7I7RDG5"/>
<name>A0A7I7RDG5_MYCCF</name>
<dbReference type="PANTHER" id="PTHR43280:SF2">
    <property type="entry name" value="HTH-TYPE TRANSCRIPTIONAL REGULATOR EXSA"/>
    <property type="match status" value="1"/>
</dbReference>
<dbReference type="InterPro" id="IPR018060">
    <property type="entry name" value="HTH_AraC"/>
</dbReference>
<organism evidence="5 6">
    <name type="scientific">Mycolicibacterium celeriflavum</name>
    <name type="common">Mycobacterium celeriflavum</name>
    <dbReference type="NCBI Taxonomy" id="1249101"/>
    <lineage>
        <taxon>Bacteria</taxon>
        <taxon>Bacillati</taxon>
        <taxon>Actinomycetota</taxon>
        <taxon>Actinomycetes</taxon>
        <taxon>Mycobacteriales</taxon>
        <taxon>Mycobacteriaceae</taxon>
        <taxon>Mycolicibacterium</taxon>
    </lineage>
</organism>
<dbReference type="RefSeq" id="WP_067217307.1">
    <property type="nucleotide sequence ID" value="NZ_MVHN01000011.1"/>
</dbReference>
<dbReference type="Gene3D" id="1.10.10.60">
    <property type="entry name" value="Homeodomain-like"/>
    <property type="match status" value="1"/>
</dbReference>
<protein>
    <recommendedName>
        <fullName evidence="4">HTH araC/xylS-type domain-containing protein</fullName>
    </recommendedName>
</protein>
<evidence type="ECO:0000256" key="2">
    <source>
        <dbReference type="ARBA" id="ARBA00023125"/>
    </source>
</evidence>
<dbReference type="SMART" id="SM00342">
    <property type="entry name" value="HTH_ARAC"/>
    <property type="match status" value="1"/>
</dbReference>
<reference evidence="5 6" key="1">
    <citation type="journal article" date="2019" name="Emerg. Microbes Infect.">
        <title>Comprehensive subspecies identification of 175 nontuberculous mycobacteria species based on 7547 genomic profiles.</title>
        <authorList>
            <person name="Matsumoto Y."/>
            <person name="Kinjo T."/>
            <person name="Motooka D."/>
            <person name="Nabeya D."/>
            <person name="Jung N."/>
            <person name="Uechi K."/>
            <person name="Horii T."/>
            <person name="Iida T."/>
            <person name="Fujita J."/>
            <person name="Nakamura S."/>
        </authorList>
    </citation>
    <scope>NUCLEOTIDE SEQUENCE [LARGE SCALE GENOMIC DNA]</scope>
    <source>
        <strain evidence="5 6">JCM 18439</strain>
    </source>
</reference>
<dbReference type="PRINTS" id="PR00032">
    <property type="entry name" value="HTHARAC"/>
</dbReference>
<dbReference type="Pfam" id="PF12833">
    <property type="entry name" value="HTH_18"/>
    <property type="match status" value="1"/>
</dbReference>
<keyword evidence="3" id="KW-0804">Transcription</keyword>
<feature type="domain" description="HTH araC/xylS-type" evidence="4">
    <location>
        <begin position="1"/>
        <end position="57"/>
    </location>
</feature>
<evidence type="ECO:0000256" key="1">
    <source>
        <dbReference type="ARBA" id="ARBA00023015"/>
    </source>
</evidence>
<evidence type="ECO:0000259" key="4">
    <source>
        <dbReference type="PROSITE" id="PS01124"/>
    </source>
</evidence>
<keyword evidence="6" id="KW-1185">Reference proteome</keyword>
<dbReference type="InterPro" id="IPR018062">
    <property type="entry name" value="HTH_AraC-typ_CS"/>
</dbReference>
<dbReference type="PANTHER" id="PTHR43280">
    <property type="entry name" value="ARAC-FAMILY TRANSCRIPTIONAL REGULATOR"/>
    <property type="match status" value="1"/>
</dbReference>
<keyword evidence="2" id="KW-0238">DNA-binding</keyword>
<dbReference type="SUPFAM" id="SSF46689">
    <property type="entry name" value="Homeodomain-like"/>
    <property type="match status" value="1"/>
</dbReference>
<dbReference type="EMBL" id="AP022591">
    <property type="protein sequence ID" value="BBY42390.1"/>
    <property type="molecule type" value="Genomic_DNA"/>
</dbReference>
<gene>
    <name evidence="5" type="ORF">MCEL_06850</name>
</gene>
<proteinExistence type="predicted"/>
<accession>A0A7I7RDG5</accession>
<dbReference type="GO" id="GO:0043565">
    <property type="term" value="F:sequence-specific DNA binding"/>
    <property type="evidence" value="ECO:0007669"/>
    <property type="project" value="InterPro"/>
</dbReference>
<sequence length="59" mass="6960">MQEWIIERRMAESRRLLADTDLSIQEVARQVGIADPGYFSRQFRRMHGTSPRSWRGRPG</sequence>
<dbReference type="PROSITE" id="PS00041">
    <property type="entry name" value="HTH_ARAC_FAMILY_1"/>
    <property type="match status" value="1"/>
</dbReference>
<dbReference type="InterPro" id="IPR020449">
    <property type="entry name" value="Tscrpt_reg_AraC-type_HTH"/>
</dbReference>